<keyword evidence="1" id="KW-0732">Signal</keyword>
<dbReference type="AlphaFoldDB" id="A0A378JG42"/>
<protein>
    <submittedName>
        <fullName evidence="2">Major outer membrane protein</fullName>
    </submittedName>
</protein>
<proteinExistence type="predicted"/>
<evidence type="ECO:0000313" key="2">
    <source>
        <dbReference type="EMBL" id="STX50084.1"/>
    </source>
</evidence>
<accession>A0A378JG42</accession>
<evidence type="ECO:0000256" key="1">
    <source>
        <dbReference type="SAM" id="SignalP"/>
    </source>
</evidence>
<name>A0A378JG42_9GAMM</name>
<dbReference type="Pfam" id="PF05150">
    <property type="entry name" value="Legionella_OMP"/>
    <property type="match status" value="1"/>
</dbReference>
<dbReference type="InterPro" id="IPR007825">
    <property type="entry name" value="Major_OMP_Legionella"/>
</dbReference>
<feature type="chain" id="PRO_5016623067" evidence="1">
    <location>
        <begin position="22"/>
        <end position="317"/>
    </location>
</feature>
<dbReference type="Proteomes" id="UP000254794">
    <property type="component" value="Unassembled WGS sequence"/>
</dbReference>
<gene>
    <name evidence="2" type="ORF">NCTC13316_00149</name>
</gene>
<reference evidence="2 3" key="1">
    <citation type="submission" date="2018-06" db="EMBL/GenBank/DDBJ databases">
        <authorList>
            <consortium name="Pathogen Informatics"/>
            <person name="Doyle S."/>
        </authorList>
    </citation>
    <scope>NUCLEOTIDE SEQUENCE [LARGE SCALE GENOMIC DNA]</scope>
    <source>
        <strain evidence="2 3">NCTC13316</strain>
    </source>
</reference>
<dbReference type="RefSeq" id="WP_115329586.1">
    <property type="nucleotide sequence ID" value="NZ_CAAAHP010000003.1"/>
</dbReference>
<sequence length="317" mass="34297">MLNLKKTAVAVLALGSSAVFAGTMGPVCTPGSVTVPCERMAWDFGVQALYLQPVVDHYAGYYLDPIGGRHYNEVEPDWDWGFKLEASYHFGTGNDLNVNWYHFKSDDNRSSYLVYSPEIIGTPSTLPVPAGNYPVGVVAEPSWDAVNVELGQHVDFGEFKDIRFHGGVQFTRIKHEMGIAAFATSVSPFPAAAAAGYTKFDGFGPRIGADMMFNLGNGLQIYGKGASALLIGESKFRDAVTTLGTFSGAGYGERDALVPELEAKLGVAYTYAMPQGDVTLDVGYMWINYFNAQHTALTTNDFALHGPFAGLKWVGNV</sequence>
<feature type="signal peptide" evidence="1">
    <location>
        <begin position="1"/>
        <end position="21"/>
    </location>
</feature>
<dbReference type="EMBL" id="UGOD01000001">
    <property type="protein sequence ID" value="STX50084.1"/>
    <property type="molecule type" value="Genomic_DNA"/>
</dbReference>
<dbReference type="OrthoDB" id="5653740at2"/>
<keyword evidence="3" id="KW-1185">Reference proteome</keyword>
<evidence type="ECO:0000313" key="3">
    <source>
        <dbReference type="Proteomes" id="UP000254794"/>
    </source>
</evidence>
<organism evidence="2 3">
    <name type="scientific">Legionella busanensis</name>
    <dbReference type="NCBI Taxonomy" id="190655"/>
    <lineage>
        <taxon>Bacteria</taxon>
        <taxon>Pseudomonadati</taxon>
        <taxon>Pseudomonadota</taxon>
        <taxon>Gammaproteobacteria</taxon>
        <taxon>Legionellales</taxon>
        <taxon>Legionellaceae</taxon>
        <taxon>Legionella</taxon>
    </lineage>
</organism>